<evidence type="ECO:0000313" key="5">
    <source>
        <dbReference type="Proteomes" id="UP000777935"/>
    </source>
</evidence>
<dbReference type="Pfam" id="PF02604">
    <property type="entry name" value="PhdYeFM_antitox"/>
    <property type="match status" value="1"/>
</dbReference>
<comment type="caution">
    <text evidence="4">The sequence shown here is derived from an EMBL/GenBank/DDBJ whole genome shotgun (WGS) entry which is preliminary data.</text>
</comment>
<dbReference type="SUPFAM" id="SSF143120">
    <property type="entry name" value="YefM-like"/>
    <property type="match status" value="1"/>
</dbReference>
<dbReference type="EMBL" id="JABUFE010000003">
    <property type="protein sequence ID" value="NSX54598.1"/>
    <property type="molecule type" value="Genomic_DNA"/>
</dbReference>
<dbReference type="Proteomes" id="UP000777935">
    <property type="component" value="Unassembled WGS sequence"/>
</dbReference>
<evidence type="ECO:0000256" key="3">
    <source>
        <dbReference type="SAM" id="MobiDB-lite"/>
    </source>
</evidence>
<dbReference type="InterPro" id="IPR006442">
    <property type="entry name" value="Antitoxin_Phd/YefM"/>
</dbReference>
<comment type="similarity">
    <text evidence="1 2">Belongs to the phD/YefM antitoxin family.</text>
</comment>
<evidence type="ECO:0000256" key="1">
    <source>
        <dbReference type="ARBA" id="ARBA00009981"/>
    </source>
</evidence>
<name>A0ABX2IWI1_9RHOB</name>
<evidence type="ECO:0000256" key="2">
    <source>
        <dbReference type="RuleBase" id="RU362080"/>
    </source>
</evidence>
<dbReference type="Gene3D" id="3.40.1620.10">
    <property type="entry name" value="YefM-like domain"/>
    <property type="match status" value="1"/>
</dbReference>
<accession>A0ABX2IWI1</accession>
<sequence>MSLVRKHFADCVHRVNFHNDRIALMRHGQQVAVLVSVYDLDKLQALDDTPERERMLAMQLEVERLKRVEETVGPPPAEPPLARPRIRSL</sequence>
<feature type="compositionally biased region" description="Pro residues" evidence="3">
    <location>
        <begin position="73"/>
        <end position="82"/>
    </location>
</feature>
<dbReference type="RefSeq" id="WP_174136781.1">
    <property type="nucleotide sequence ID" value="NZ_JABUFE010000003.1"/>
</dbReference>
<gene>
    <name evidence="4" type="ORF">HRQ87_07245</name>
</gene>
<protein>
    <recommendedName>
        <fullName evidence="2">Antitoxin</fullName>
    </recommendedName>
</protein>
<comment type="function">
    <text evidence="2">Antitoxin component of a type II toxin-antitoxin (TA) system.</text>
</comment>
<organism evidence="4 5">
    <name type="scientific">Parasulfitobacter algicola</name>
    <dbReference type="NCBI Taxonomy" id="2614809"/>
    <lineage>
        <taxon>Bacteria</taxon>
        <taxon>Pseudomonadati</taxon>
        <taxon>Pseudomonadota</taxon>
        <taxon>Alphaproteobacteria</taxon>
        <taxon>Rhodobacterales</taxon>
        <taxon>Roseobacteraceae</taxon>
        <taxon>Parasulfitobacter</taxon>
    </lineage>
</organism>
<reference evidence="4 5" key="1">
    <citation type="submission" date="2020-06" db="EMBL/GenBank/DDBJ databases">
        <title>Sulfitobacter algicola sp. nov., isolated from green algae.</title>
        <authorList>
            <person name="Wang C."/>
        </authorList>
    </citation>
    <scope>NUCLEOTIDE SEQUENCE [LARGE SCALE GENOMIC DNA]</scope>
    <source>
        <strain evidence="4 5">1151</strain>
    </source>
</reference>
<dbReference type="InterPro" id="IPR036165">
    <property type="entry name" value="YefM-like_sf"/>
</dbReference>
<proteinExistence type="inferred from homology"/>
<evidence type="ECO:0000313" key="4">
    <source>
        <dbReference type="EMBL" id="NSX54598.1"/>
    </source>
</evidence>
<keyword evidence="5" id="KW-1185">Reference proteome</keyword>
<feature type="region of interest" description="Disordered" evidence="3">
    <location>
        <begin position="67"/>
        <end position="89"/>
    </location>
</feature>